<gene>
    <name evidence="4" type="ORF">A3I48_01760</name>
</gene>
<sequence length="328" mass="36175">MAFDLISIGDARVDNCVHLPKAHLACSLNKEKCELCLNYGDKIPIDDIRSIPAGNNNNNAVGSARLKLKTALYGNVGGDANGRMILENLKKEGVDIRYLVINKDVATEQSIVINYQGERTILVYHSPWNYNLPDLDRTKWVYFSSVSYSFPKTSLVSQMEQYIERTGANLIFTPGTHQLNYGVKKYPRLLSLTKVLILNKEEAKKVLEINEGKKVDIKRLLNGLADLGSKMVIITDGGEGSFGFDGDRFYEIGLFPAKLVEMTGAGDGYATGVLAGLFYGESLTEAMRWGAANGAAVVEQIGPQAGLLTYQEMQEKLKENPKIIAQEI</sequence>
<dbReference type="EMBL" id="MFDT01000072">
    <property type="protein sequence ID" value="OGE64245.1"/>
    <property type="molecule type" value="Genomic_DNA"/>
</dbReference>
<evidence type="ECO:0000256" key="2">
    <source>
        <dbReference type="ARBA" id="ARBA00022777"/>
    </source>
</evidence>
<dbReference type="Pfam" id="PF00294">
    <property type="entry name" value="PfkB"/>
    <property type="match status" value="1"/>
</dbReference>
<protein>
    <recommendedName>
        <fullName evidence="3">Carbohydrate kinase PfkB domain-containing protein</fullName>
    </recommendedName>
</protein>
<feature type="domain" description="Carbohydrate kinase PfkB" evidence="3">
    <location>
        <begin position="32"/>
        <end position="306"/>
    </location>
</feature>
<dbReference type="PANTHER" id="PTHR10584">
    <property type="entry name" value="SUGAR KINASE"/>
    <property type="match status" value="1"/>
</dbReference>
<comment type="caution">
    <text evidence="4">The sequence shown here is derived from an EMBL/GenBank/DDBJ whole genome shotgun (WGS) entry which is preliminary data.</text>
</comment>
<dbReference type="SUPFAM" id="SSF53613">
    <property type="entry name" value="Ribokinase-like"/>
    <property type="match status" value="1"/>
</dbReference>
<organism evidence="4 5">
    <name type="scientific">Candidatus Daviesbacteria bacterium RIFCSPLOWO2_02_FULL_36_7</name>
    <dbReference type="NCBI Taxonomy" id="1797792"/>
    <lineage>
        <taxon>Bacteria</taxon>
        <taxon>Candidatus Daviesiibacteriota</taxon>
    </lineage>
</organism>
<dbReference type="InterPro" id="IPR029056">
    <property type="entry name" value="Ribokinase-like"/>
</dbReference>
<evidence type="ECO:0000259" key="3">
    <source>
        <dbReference type="Pfam" id="PF00294"/>
    </source>
</evidence>
<evidence type="ECO:0000256" key="1">
    <source>
        <dbReference type="ARBA" id="ARBA00022679"/>
    </source>
</evidence>
<evidence type="ECO:0000313" key="4">
    <source>
        <dbReference type="EMBL" id="OGE64245.1"/>
    </source>
</evidence>
<dbReference type="InterPro" id="IPR011611">
    <property type="entry name" value="PfkB_dom"/>
</dbReference>
<dbReference type="AlphaFoldDB" id="A0A1F5MFW5"/>
<dbReference type="PANTHER" id="PTHR10584:SF166">
    <property type="entry name" value="RIBOKINASE"/>
    <property type="match status" value="1"/>
</dbReference>
<accession>A0A1F5MFW5</accession>
<dbReference type="Proteomes" id="UP000178859">
    <property type="component" value="Unassembled WGS sequence"/>
</dbReference>
<keyword evidence="1" id="KW-0808">Transferase</keyword>
<dbReference type="GO" id="GO:0016301">
    <property type="term" value="F:kinase activity"/>
    <property type="evidence" value="ECO:0007669"/>
    <property type="project" value="UniProtKB-KW"/>
</dbReference>
<keyword evidence="2" id="KW-0418">Kinase</keyword>
<proteinExistence type="predicted"/>
<evidence type="ECO:0000313" key="5">
    <source>
        <dbReference type="Proteomes" id="UP000178859"/>
    </source>
</evidence>
<name>A0A1F5MFW5_9BACT</name>
<dbReference type="Gene3D" id="3.40.1190.20">
    <property type="match status" value="1"/>
</dbReference>
<reference evidence="4 5" key="1">
    <citation type="journal article" date="2016" name="Nat. Commun.">
        <title>Thousands of microbial genomes shed light on interconnected biogeochemical processes in an aquifer system.</title>
        <authorList>
            <person name="Anantharaman K."/>
            <person name="Brown C.T."/>
            <person name="Hug L.A."/>
            <person name="Sharon I."/>
            <person name="Castelle C.J."/>
            <person name="Probst A.J."/>
            <person name="Thomas B.C."/>
            <person name="Singh A."/>
            <person name="Wilkins M.J."/>
            <person name="Karaoz U."/>
            <person name="Brodie E.L."/>
            <person name="Williams K.H."/>
            <person name="Hubbard S.S."/>
            <person name="Banfield J.F."/>
        </authorList>
    </citation>
    <scope>NUCLEOTIDE SEQUENCE [LARGE SCALE GENOMIC DNA]</scope>
</reference>